<accession>A0A9R1X5E3</accession>
<evidence type="ECO:0000256" key="1">
    <source>
        <dbReference type="ARBA" id="ARBA00022448"/>
    </source>
</evidence>
<evidence type="ECO:0000313" key="6">
    <source>
        <dbReference type="Proteomes" id="UP000235145"/>
    </source>
</evidence>
<evidence type="ECO:0000256" key="2">
    <source>
        <dbReference type="ARBA" id="ARBA00022449"/>
    </source>
</evidence>
<keyword evidence="4" id="KW-1133">Transmembrane helix</keyword>
<comment type="caution">
    <text evidence="5">The sequence shown here is derived from an EMBL/GenBank/DDBJ whole genome shotgun (WGS) entry which is preliminary data.</text>
</comment>
<dbReference type="PANTHER" id="PTHR16254:SF20">
    <property type="entry name" value="K(+) EFFLUX ANTIPORTER 5"/>
    <property type="match status" value="1"/>
</dbReference>
<proteinExistence type="predicted"/>
<dbReference type="PANTHER" id="PTHR16254">
    <property type="entry name" value="POTASSIUM/PROTON ANTIPORTER-RELATED"/>
    <property type="match status" value="1"/>
</dbReference>
<keyword evidence="4" id="KW-0472">Membrane</keyword>
<reference evidence="5 6" key="1">
    <citation type="journal article" date="2017" name="Nat. Commun.">
        <title>Genome assembly with in vitro proximity ligation data and whole-genome triplication in lettuce.</title>
        <authorList>
            <person name="Reyes-Chin-Wo S."/>
            <person name="Wang Z."/>
            <person name="Yang X."/>
            <person name="Kozik A."/>
            <person name="Arikit S."/>
            <person name="Song C."/>
            <person name="Xia L."/>
            <person name="Froenicke L."/>
            <person name="Lavelle D.O."/>
            <person name="Truco M.J."/>
            <person name="Xia R."/>
            <person name="Zhu S."/>
            <person name="Xu C."/>
            <person name="Xu H."/>
            <person name="Xu X."/>
            <person name="Cox K."/>
            <person name="Korf I."/>
            <person name="Meyers B.C."/>
            <person name="Michelmore R.W."/>
        </authorList>
    </citation>
    <scope>NUCLEOTIDE SEQUENCE [LARGE SCALE GENOMIC DNA]</scope>
    <source>
        <strain evidence="6">cv. Salinas</strain>
        <tissue evidence="5">Seedlings</tissue>
    </source>
</reference>
<organism evidence="5 6">
    <name type="scientific">Lactuca sativa</name>
    <name type="common">Garden lettuce</name>
    <dbReference type="NCBI Taxonomy" id="4236"/>
    <lineage>
        <taxon>Eukaryota</taxon>
        <taxon>Viridiplantae</taxon>
        <taxon>Streptophyta</taxon>
        <taxon>Embryophyta</taxon>
        <taxon>Tracheophyta</taxon>
        <taxon>Spermatophyta</taxon>
        <taxon>Magnoliopsida</taxon>
        <taxon>eudicotyledons</taxon>
        <taxon>Gunneridae</taxon>
        <taxon>Pentapetalae</taxon>
        <taxon>asterids</taxon>
        <taxon>campanulids</taxon>
        <taxon>Asterales</taxon>
        <taxon>Asteraceae</taxon>
        <taxon>Cichorioideae</taxon>
        <taxon>Cichorieae</taxon>
        <taxon>Lactucinae</taxon>
        <taxon>Lactuca</taxon>
    </lineage>
</organism>
<feature type="transmembrane region" description="Helical" evidence="4">
    <location>
        <begin position="47"/>
        <end position="65"/>
    </location>
</feature>
<name>A0A9R1X5E3_LACSA</name>
<keyword evidence="2" id="KW-0050">Antiport</keyword>
<sequence length="101" mass="11275">MYFNHFPCRDKLGLSLELGSFMAGGANSKLICSSISIKYWDAYTCQFLWTHVDILLASVILVIVVKTTVSAVMRKAFGYCVKTSFLVSFIRPLNLKSKPSS</sequence>
<evidence type="ECO:0000256" key="3">
    <source>
        <dbReference type="ARBA" id="ARBA00023065"/>
    </source>
</evidence>
<keyword evidence="3" id="KW-0406">Ion transport</keyword>
<evidence type="ECO:0000256" key="4">
    <source>
        <dbReference type="SAM" id="Phobius"/>
    </source>
</evidence>
<keyword evidence="6" id="KW-1185">Reference proteome</keyword>
<dbReference type="EMBL" id="NBSK02000007">
    <property type="protein sequence ID" value="KAJ0196637.1"/>
    <property type="molecule type" value="Genomic_DNA"/>
</dbReference>
<keyword evidence="1" id="KW-0813">Transport</keyword>
<protein>
    <submittedName>
        <fullName evidence="5">Uncharacterized protein</fullName>
    </submittedName>
</protein>
<dbReference type="Proteomes" id="UP000235145">
    <property type="component" value="Unassembled WGS sequence"/>
</dbReference>
<dbReference type="AlphaFoldDB" id="A0A9R1X5E3"/>
<gene>
    <name evidence="5" type="ORF">LSAT_V11C700353150</name>
</gene>
<evidence type="ECO:0000313" key="5">
    <source>
        <dbReference type="EMBL" id="KAJ0196637.1"/>
    </source>
</evidence>
<dbReference type="InterPro" id="IPR045158">
    <property type="entry name" value="KEA4/5/6-like"/>
</dbReference>
<keyword evidence="4" id="KW-0812">Transmembrane</keyword>
<dbReference type="GO" id="GO:0015386">
    <property type="term" value="F:potassium:proton antiporter activity"/>
    <property type="evidence" value="ECO:0007669"/>
    <property type="project" value="InterPro"/>
</dbReference>